<dbReference type="OrthoDB" id="2867208at2"/>
<sequence>MRVHRPLRNAVLTAAVTCSALSVLTGCRAESARSDTPVPASAGDTVVGPSQGLGNGHARTYVTLDGDGRPTEVGVRLSSTALEGLPESGSMLMLDLPDQAATTAFDHVMLNWNPQGHHPVELFGKPHFDFHFDMVDMAAMHGITPDDPGYAAKAEHLPEARYMPEDYEVPKDVPVAAQAVPGMGVHWFDASDTSLVPGTYDFQHIVLNGSWDGRRTFDEPMITKEFLMSGPDVELPLKQPQAFQKSAYYPTTYAIDVDEQTGDYVVSLAGMTARTAS</sequence>
<keyword evidence="4" id="KW-1185">Reference proteome</keyword>
<dbReference type="CDD" id="cd11669">
    <property type="entry name" value="TTHB210-like"/>
    <property type="match status" value="1"/>
</dbReference>
<dbReference type="InterPro" id="IPR040832">
    <property type="entry name" value="TTHB210-like_dom"/>
</dbReference>
<organism evidence="3 4">
    <name type="scientific">Geodermatophilus siccatus</name>
    <dbReference type="NCBI Taxonomy" id="1137991"/>
    <lineage>
        <taxon>Bacteria</taxon>
        <taxon>Bacillati</taxon>
        <taxon>Actinomycetota</taxon>
        <taxon>Actinomycetes</taxon>
        <taxon>Geodermatophilales</taxon>
        <taxon>Geodermatophilaceae</taxon>
        <taxon>Geodermatophilus</taxon>
    </lineage>
</organism>
<accession>A0A1H0AMY6</accession>
<feature type="region of interest" description="Disordered" evidence="1">
    <location>
        <begin position="31"/>
        <end position="57"/>
    </location>
</feature>
<gene>
    <name evidence="3" type="ORF">SAMN05660642_04628</name>
</gene>
<dbReference type="InterPro" id="IPR033786">
    <property type="entry name" value="TTHB210-like"/>
</dbReference>
<protein>
    <recommendedName>
        <fullName evidence="2">TTHB210-like domain-containing protein</fullName>
    </recommendedName>
</protein>
<dbReference type="AlphaFoldDB" id="A0A1H0AMY6"/>
<evidence type="ECO:0000256" key="1">
    <source>
        <dbReference type="SAM" id="MobiDB-lite"/>
    </source>
</evidence>
<evidence type="ECO:0000313" key="3">
    <source>
        <dbReference type="EMBL" id="SDN34837.1"/>
    </source>
</evidence>
<proteinExistence type="predicted"/>
<dbReference type="Pfam" id="PF18197">
    <property type="entry name" value="TTHB210-like"/>
    <property type="match status" value="1"/>
</dbReference>
<evidence type="ECO:0000313" key="4">
    <source>
        <dbReference type="Proteomes" id="UP000198680"/>
    </source>
</evidence>
<evidence type="ECO:0000259" key="2">
    <source>
        <dbReference type="Pfam" id="PF18197"/>
    </source>
</evidence>
<name>A0A1H0AMY6_9ACTN</name>
<dbReference type="RefSeq" id="WP_091223842.1">
    <property type="nucleotide sequence ID" value="NZ_FNHE01000017.1"/>
</dbReference>
<feature type="domain" description="TTHB210-like" evidence="2">
    <location>
        <begin position="65"/>
        <end position="112"/>
    </location>
</feature>
<dbReference type="Proteomes" id="UP000198680">
    <property type="component" value="Unassembled WGS sequence"/>
</dbReference>
<dbReference type="STRING" id="1137991.SAMN05660642_04628"/>
<reference evidence="4" key="1">
    <citation type="submission" date="2016-10" db="EMBL/GenBank/DDBJ databases">
        <authorList>
            <person name="Varghese N."/>
            <person name="Submissions S."/>
        </authorList>
    </citation>
    <scope>NUCLEOTIDE SEQUENCE [LARGE SCALE GENOMIC DNA]</scope>
    <source>
        <strain evidence="4">DSM 45419</strain>
    </source>
</reference>
<dbReference type="EMBL" id="FNHE01000017">
    <property type="protein sequence ID" value="SDN34837.1"/>
    <property type="molecule type" value="Genomic_DNA"/>
</dbReference>
<dbReference type="PROSITE" id="PS51257">
    <property type="entry name" value="PROKAR_LIPOPROTEIN"/>
    <property type="match status" value="1"/>
</dbReference>